<dbReference type="GO" id="GO:0006633">
    <property type="term" value="P:fatty acid biosynthetic process"/>
    <property type="evidence" value="ECO:0007669"/>
    <property type="project" value="InterPro"/>
</dbReference>
<proteinExistence type="predicted"/>
<dbReference type="CDD" id="cd00833">
    <property type="entry name" value="PKS"/>
    <property type="match status" value="1"/>
</dbReference>
<dbReference type="EMBL" id="RSAS01000850">
    <property type="protein sequence ID" value="RRR66477.1"/>
    <property type="molecule type" value="Genomic_DNA"/>
</dbReference>
<dbReference type="InterPro" id="IPR018201">
    <property type="entry name" value="Ketoacyl_synth_AS"/>
</dbReference>
<dbReference type="InterPro" id="IPR014030">
    <property type="entry name" value="Ketoacyl_synth_N"/>
</dbReference>
<dbReference type="Proteomes" id="UP000280307">
    <property type="component" value="Unassembled WGS sequence"/>
</dbReference>
<gene>
    <name evidence="5" type="ORF">EI684_20705</name>
</gene>
<dbReference type="PROSITE" id="PS00606">
    <property type="entry name" value="KS3_1"/>
    <property type="match status" value="1"/>
</dbReference>
<dbReference type="Pfam" id="PF02801">
    <property type="entry name" value="Ketoacyl-synt_C"/>
    <property type="match status" value="1"/>
</dbReference>
<dbReference type="GO" id="GO:0004315">
    <property type="term" value="F:3-oxoacyl-[acyl-carrier-protein] synthase activity"/>
    <property type="evidence" value="ECO:0007669"/>
    <property type="project" value="InterPro"/>
</dbReference>
<evidence type="ECO:0000313" key="6">
    <source>
        <dbReference type="Proteomes" id="UP000280307"/>
    </source>
</evidence>
<dbReference type="InterPro" id="IPR014031">
    <property type="entry name" value="Ketoacyl_synth_C"/>
</dbReference>
<dbReference type="InterPro" id="IPR016039">
    <property type="entry name" value="Thiolase-like"/>
</dbReference>
<dbReference type="SMART" id="SM00825">
    <property type="entry name" value="PKS_KS"/>
    <property type="match status" value="1"/>
</dbReference>
<dbReference type="InterPro" id="IPR020841">
    <property type="entry name" value="PKS_Beta-ketoAc_synthase_dom"/>
</dbReference>
<protein>
    <submittedName>
        <fullName evidence="5">Polyketide synthase</fullName>
    </submittedName>
</protein>
<dbReference type="PANTHER" id="PTHR43775:SF37">
    <property type="entry name" value="SI:DKEY-61P9.11"/>
    <property type="match status" value="1"/>
</dbReference>
<dbReference type="PANTHER" id="PTHR43775">
    <property type="entry name" value="FATTY ACID SYNTHASE"/>
    <property type="match status" value="1"/>
</dbReference>
<dbReference type="GO" id="GO:0004312">
    <property type="term" value="F:fatty acid synthase activity"/>
    <property type="evidence" value="ECO:0007669"/>
    <property type="project" value="TreeGrafter"/>
</dbReference>
<dbReference type="AlphaFoldDB" id="A0A426TRW0"/>
<organism evidence="5 6">
    <name type="scientific">Candidatus Viridilinea halotolerans</name>
    <dbReference type="NCBI Taxonomy" id="2491704"/>
    <lineage>
        <taxon>Bacteria</taxon>
        <taxon>Bacillati</taxon>
        <taxon>Chloroflexota</taxon>
        <taxon>Chloroflexia</taxon>
        <taxon>Chloroflexales</taxon>
        <taxon>Chloroflexineae</taxon>
        <taxon>Oscillochloridaceae</taxon>
        <taxon>Candidatus Viridilinea</taxon>
    </lineage>
</organism>
<evidence type="ECO:0000256" key="2">
    <source>
        <dbReference type="ARBA" id="ARBA00022553"/>
    </source>
</evidence>
<dbReference type="SUPFAM" id="SSF53901">
    <property type="entry name" value="Thiolase-like"/>
    <property type="match status" value="1"/>
</dbReference>
<dbReference type="PROSITE" id="PS52004">
    <property type="entry name" value="KS3_2"/>
    <property type="match status" value="1"/>
</dbReference>
<name>A0A426TRW0_9CHLR</name>
<evidence type="ECO:0000256" key="1">
    <source>
        <dbReference type="ARBA" id="ARBA00022450"/>
    </source>
</evidence>
<comment type="caution">
    <text evidence="5">The sequence shown here is derived from an EMBL/GenBank/DDBJ whole genome shotgun (WGS) entry which is preliminary data.</text>
</comment>
<keyword evidence="1" id="KW-0596">Phosphopantetheine</keyword>
<reference evidence="5 6" key="1">
    <citation type="submission" date="2018-12" db="EMBL/GenBank/DDBJ databases">
        <title>Genome Sequence of Candidatus Viridilinea halotolerans isolated from saline sulfide-rich spring.</title>
        <authorList>
            <person name="Grouzdev D.S."/>
            <person name="Burganskaya E.I."/>
            <person name="Krutkina M.S."/>
            <person name="Sukhacheva M.V."/>
            <person name="Gorlenko V.M."/>
        </authorList>
    </citation>
    <scope>NUCLEOTIDE SEQUENCE [LARGE SCALE GENOMIC DNA]</scope>
    <source>
        <strain evidence="5">Chok-6</strain>
    </source>
</reference>
<dbReference type="Gene3D" id="3.40.47.10">
    <property type="match status" value="1"/>
</dbReference>
<feature type="non-terminal residue" evidence="5">
    <location>
        <position position="358"/>
    </location>
</feature>
<keyword evidence="3" id="KW-0808">Transferase</keyword>
<sequence>MASDQQQQELLTALQQSARVIQNYKRSLATYRAPLAIIGIGCRFPGGVETPESFWQQLLAGRSATRPLPEVRLRDSTMHRDNPPIPHMGSFLDGVDGFDPAFFGLSPREVVVMDPAHRLLLETVWHALEDAGIVPASLANRDVGVFIGGGTSGYDHLVRARTGEQDLYVATGNADSTAAGRISYLLNLTGPNVAVDTACSASLTAIHLACQSLRHGESSLALAGGVNLQLDSAMTQRFTQGQMLAADGRCKTFDASADGFGRGEGVGVVVLKRLADAEADGDRILAVIRGSAINQDGRSSGLTAPNGPSQERLIRQALTAAGVTPQQVGYIEAHGTGTPLGDPIELRALGAVFGEREA</sequence>
<dbReference type="InterPro" id="IPR050091">
    <property type="entry name" value="PKS_NRPS_Biosynth_Enz"/>
</dbReference>
<evidence type="ECO:0000313" key="5">
    <source>
        <dbReference type="EMBL" id="RRR66477.1"/>
    </source>
</evidence>
<keyword evidence="2" id="KW-0597">Phosphoprotein</keyword>
<evidence type="ECO:0000259" key="4">
    <source>
        <dbReference type="PROSITE" id="PS52004"/>
    </source>
</evidence>
<accession>A0A426TRW0</accession>
<dbReference type="Pfam" id="PF00109">
    <property type="entry name" value="ketoacyl-synt"/>
    <property type="match status" value="1"/>
</dbReference>
<evidence type="ECO:0000256" key="3">
    <source>
        <dbReference type="ARBA" id="ARBA00022679"/>
    </source>
</evidence>
<feature type="domain" description="Ketosynthase family 3 (KS3)" evidence="4">
    <location>
        <begin position="32"/>
        <end position="358"/>
    </location>
</feature>